<keyword evidence="1" id="KW-0175">Coiled coil</keyword>
<proteinExistence type="predicted"/>
<protein>
    <submittedName>
        <fullName evidence="3">Uncharacterized protein</fullName>
    </submittedName>
</protein>
<evidence type="ECO:0000313" key="5">
    <source>
        <dbReference type="EMBL" id="CAB4204697.1"/>
    </source>
</evidence>
<evidence type="ECO:0000313" key="4">
    <source>
        <dbReference type="EMBL" id="CAB4194959.1"/>
    </source>
</evidence>
<organism evidence="3">
    <name type="scientific">uncultured Caudovirales phage</name>
    <dbReference type="NCBI Taxonomy" id="2100421"/>
    <lineage>
        <taxon>Viruses</taxon>
        <taxon>Duplodnaviria</taxon>
        <taxon>Heunggongvirae</taxon>
        <taxon>Uroviricota</taxon>
        <taxon>Caudoviricetes</taxon>
        <taxon>Peduoviridae</taxon>
        <taxon>Maltschvirus</taxon>
        <taxon>Maltschvirus maltsch</taxon>
    </lineage>
</organism>
<feature type="coiled-coil region" evidence="1">
    <location>
        <begin position="141"/>
        <end position="168"/>
    </location>
</feature>
<evidence type="ECO:0000313" key="2">
    <source>
        <dbReference type="EMBL" id="CAB4135852.1"/>
    </source>
</evidence>
<gene>
    <name evidence="4" type="ORF">UFOVP1275_12</name>
    <name evidence="5" type="ORF">UFOVP1401_18</name>
    <name evidence="2" type="ORF">UFOVP293_10</name>
    <name evidence="3" type="ORF">UFOVP884_10</name>
</gene>
<evidence type="ECO:0000313" key="3">
    <source>
        <dbReference type="EMBL" id="CAB4168610.1"/>
    </source>
</evidence>
<evidence type="ECO:0000256" key="1">
    <source>
        <dbReference type="SAM" id="Coils"/>
    </source>
</evidence>
<accession>A0A6J5P9Q7</accession>
<dbReference type="EMBL" id="LR796828">
    <property type="protein sequence ID" value="CAB4168610.1"/>
    <property type="molecule type" value="Genomic_DNA"/>
</dbReference>
<name>A0A6J5P9Q7_9CAUD</name>
<reference evidence="3" key="1">
    <citation type="submission" date="2020-05" db="EMBL/GenBank/DDBJ databases">
        <authorList>
            <person name="Chiriac C."/>
            <person name="Salcher M."/>
            <person name="Ghai R."/>
            <person name="Kavagutti S V."/>
        </authorList>
    </citation>
    <scope>NUCLEOTIDE SEQUENCE</scope>
</reference>
<dbReference type="EMBL" id="LR797351">
    <property type="protein sequence ID" value="CAB4204697.1"/>
    <property type="molecule type" value="Genomic_DNA"/>
</dbReference>
<dbReference type="EMBL" id="LR797219">
    <property type="protein sequence ID" value="CAB4194959.1"/>
    <property type="molecule type" value="Genomic_DNA"/>
</dbReference>
<sequence>MTVDVGMEFSGLKDALAELNQIDKKLRREITKDFKAIVQPVVGRAESMLPSGAPLSGMARSWKGKSGADIMSWNDARVRKNIKAFTSGKKVREAPSGFKQNLAVFGIKWAGPQATIFDMAAKGIMGQNLVSKYGPPSRVIYKAYESASADVENQVKDLVNKVMELTGNHGRI</sequence>
<dbReference type="EMBL" id="LR796306">
    <property type="protein sequence ID" value="CAB4135852.1"/>
    <property type="molecule type" value="Genomic_DNA"/>
</dbReference>